<dbReference type="GO" id="GO:0019028">
    <property type="term" value="C:viral capsid"/>
    <property type="evidence" value="ECO:0007669"/>
    <property type="project" value="InterPro"/>
</dbReference>
<dbReference type="EMBL" id="MW842985">
    <property type="protein sequence ID" value="QWC64757.1"/>
    <property type="molecule type" value="Genomic_DNA"/>
</dbReference>
<sequence length="694" mass="80093">MNDSNSLLITRLAAQILSRNIQTVDVIVDDKTLSLEEKIDSLTSMVLAVNGLPQSPPRVSSSDLAASSIKNNSKLVGNDFEMRYNVLRMAVVFVKRYPKYYNETTAGLVAEIENNLLQYQNYVNQGNYQNIQGYDSLLNKAEECYVKIDRLFKESIKKIMDDTEAFEKEQETERLRAEQTAANALLDRRAQTSADDVVVNRADANISTAFSDPLPGSSAPRYMYESSESDTYMEPARHTAEHYTDQDKDYNAAYTADEYNSLVKTVLLRLIEKALATLTNRLHITTIDQLKKFRDYLNSDADAGEFQIFLNQEDCVMLKNLSNLASKFFNVRCVADTLEVMLEALRNNIELVQPESDAVRRIVIKMTQEIKDSTTPLYNIAMYKSDYDAIKNKNIKTLFDLYNDRLPINFLDTSATSPAVRKTPGKRSAEDDLLPTRSNKRANRPEISVISSEDDQEDDDVEEDVDYEKESKRRKLEDEDFLKLKALEFSKDIVNEKLQKIIVVTDGMKRLYEYCNCKNSLETLPSAANYGSLLKRLNLYNLDHIEMNVNFYELLFPLTLYNDNDNSDKTLSHQLVNYIFLASNYFQNCAKNFNYMRETFNVFGPFKQIDFMVMFVIKFNFLCDMRNFAKLIDELVPNKQPNMRIHSVLVMRDKIIKLAFSNLQFQTFSKKDKTRNTKHLQRLIMLMNANYNVI</sequence>
<feature type="region of interest" description="Disordered" evidence="1">
    <location>
        <begin position="417"/>
        <end position="469"/>
    </location>
</feature>
<accession>A0A8E8H0W9</accession>
<dbReference type="PIRSF" id="PIRSF003639">
    <property type="entry name" value="Nucleo_P87"/>
    <property type="match status" value="1"/>
</dbReference>
<protein>
    <submittedName>
        <fullName evidence="2">Vp80</fullName>
    </submittedName>
</protein>
<dbReference type="Pfam" id="PF07267">
    <property type="entry name" value="Nucleo_P87"/>
    <property type="match status" value="1"/>
</dbReference>
<reference evidence="2" key="1">
    <citation type="journal article" date="2021" name="Viruses">
        <title>Patterns in Genotype Composition of Indian Isolates of the Bombyx mori Nucleopolyhedrovirus and Bombyx mori Bidensovirus.</title>
        <authorList>
            <person name="Gani M."/>
            <person name="Senger S."/>
            <person name="Lokanath S."/>
            <person name="Saini P."/>
            <person name="Bali K."/>
            <person name="Gupta R."/>
            <person name="Sivaprasad V."/>
            <person name="Jehle J.A."/>
            <person name="Wennmann J.T."/>
        </authorList>
    </citation>
    <scope>NUCLEOTIDE SEQUENCE</scope>
    <source>
        <strain evidence="2">Mysore BmNPV-My</strain>
    </source>
</reference>
<evidence type="ECO:0000313" key="2">
    <source>
        <dbReference type="EMBL" id="QWC64757.1"/>
    </source>
</evidence>
<feature type="compositionally biased region" description="Acidic residues" evidence="1">
    <location>
        <begin position="452"/>
        <end position="467"/>
    </location>
</feature>
<organism evidence="2">
    <name type="scientific">Bombyx mori nuclear polyhedrosis virus</name>
    <name type="common">BmNPV</name>
    <dbReference type="NCBI Taxonomy" id="271108"/>
    <lineage>
        <taxon>Viruses</taxon>
        <taxon>Viruses incertae sedis</taxon>
        <taxon>Naldaviricetes</taxon>
        <taxon>Lefavirales</taxon>
        <taxon>Baculoviridae</taxon>
        <taxon>Alphabaculovirus</taxon>
        <taxon>Alphabaculovirus bomori</taxon>
    </lineage>
</organism>
<organismHost>
    <name type="scientific">Bombyx mori</name>
    <name type="common">Silk moth</name>
    <dbReference type="NCBI Taxonomy" id="7091"/>
</organismHost>
<gene>
    <name evidence="2" type="primary">vp80</name>
</gene>
<evidence type="ECO:0000256" key="1">
    <source>
        <dbReference type="SAM" id="MobiDB-lite"/>
    </source>
</evidence>
<dbReference type="InterPro" id="IPR009893">
    <property type="entry name" value="Nucleo_P80/P87"/>
</dbReference>
<proteinExistence type="predicted"/>
<name>A0A8E8H0W9_NPVBM</name>